<dbReference type="InterPro" id="IPR016181">
    <property type="entry name" value="Acyl_CoA_acyltransferase"/>
</dbReference>
<dbReference type="PROSITE" id="PS51186">
    <property type="entry name" value="GNAT"/>
    <property type="match status" value="2"/>
</dbReference>
<dbReference type="OrthoDB" id="4228396at2"/>
<evidence type="ECO:0000313" key="5">
    <source>
        <dbReference type="Proteomes" id="UP000184038"/>
    </source>
</evidence>
<proteinExistence type="predicted"/>
<dbReference type="PANTHER" id="PTHR43420">
    <property type="entry name" value="ACETYLTRANSFERASE"/>
    <property type="match status" value="1"/>
</dbReference>
<dbReference type="AlphaFoldDB" id="A0A1M7FU61"/>
<organism evidence="4 5">
    <name type="scientific">Anaerosporobacter mobilis DSM 15930</name>
    <dbReference type="NCBI Taxonomy" id="1120996"/>
    <lineage>
        <taxon>Bacteria</taxon>
        <taxon>Bacillati</taxon>
        <taxon>Bacillota</taxon>
        <taxon>Clostridia</taxon>
        <taxon>Lachnospirales</taxon>
        <taxon>Lachnospiraceae</taxon>
        <taxon>Anaerosporobacter</taxon>
    </lineage>
</organism>
<feature type="domain" description="N-acetyltransferase" evidence="3">
    <location>
        <begin position="159"/>
        <end position="287"/>
    </location>
</feature>
<dbReference type="Pfam" id="PF00583">
    <property type="entry name" value="Acetyltransf_1"/>
    <property type="match status" value="2"/>
</dbReference>
<evidence type="ECO:0000256" key="2">
    <source>
        <dbReference type="ARBA" id="ARBA00023315"/>
    </source>
</evidence>
<keyword evidence="2" id="KW-0012">Acyltransferase</keyword>
<gene>
    <name evidence="4" type="ORF">SAMN02746066_00654</name>
</gene>
<dbReference type="Gene3D" id="3.40.630.30">
    <property type="match status" value="2"/>
</dbReference>
<sequence>MEYRTLENTDSVCIYEAFTQAFSDYQVSVDMPFKSFETMLKRNGFMPAVSVGAFADRTLVGFILNGVRDWDNEKTVYDLGTGVIPDFRRIGIMGELLNLVSTICIKNKISMYQLEVIQDNEKALTLYKKQGFRINRILNCYQLTGKIKEPGVHKVWKLEHPEKLQDDQWTAVKDFWTYPPSWQNAKDAVCAIAKSFSYTIVKFDGNLIGYGIVDKIKGDIAQLAVHPQYRRMGVATEILLDLLKQTKSLEMRVINVDERDQALNAFLKKWKFSVFVKQYEMRKHFSD</sequence>
<name>A0A1M7FU61_9FIRM</name>
<dbReference type="Proteomes" id="UP000184038">
    <property type="component" value="Unassembled WGS sequence"/>
</dbReference>
<accession>A0A1M7FU61</accession>
<protein>
    <submittedName>
        <fullName evidence="4">Ribosomal protein S18 acetylase RimI</fullName>
    </submittedName>
</protein>
<dbReference type="PANTHER" id="PTHR43420:SF44">
    <property type="entry name" value="ACETYLTRANSFERASE YPEA"/>
    <property type="match status" value="1"/>
</dbReference>
<evidence type="ECO:0000259" key="3">
    <source>
        <dbReference type="PROSITE" id="PS51186"/>
    </source>
</evidence>
<dbReference type="RefSeq" id="WP_073282788.1">
    <property type="nucleotide sequence ID" value="NZ_FRCP01000006.1"/>
</dbReference>
<keyword evidence="1" id="KW-0808">Transferase</keyword>
<evidence type="ECO:0000313" key="4">
    <source>
        <dbReference type="EMBL" id="SHM07672.1"/>
    </source>
</evidence>
<dbReference type="CDD" id="cd04301">
    <property type="entry name" value="NAT_SF"/>
    <property type="match status" value="1"/>
</dbReference>
<dbReference type="GO" id="GO:0016747">
    <property type="term" value="F:acyltransferase activity, transferring groups other than amino-acyl groups"/>
    <property type="evidence" value="ECO:0007669"/>
    <property type="project" value="InterPro"/>
</dbReference>
<dbReference type="EMBL" id="FRCP01000006">
    <property type="protein sequence ID" value="SHM07672.1"/>
    <property type="molecule type" value="Genomic_DNA"/>
</dbReference>
<feature type="domain" description="N-acetyltransferase" evidence="3">
    <location>
        <begin position="1"/>
        <end position="161"/>
    </location>
</feature>
<dbReference type="InterPro" id="IPR050680">
    <property type="entry name" value="YpeA/RimI_acetyltransf"/>
</dbReference>
<dbReference type="GO" id="GO:0005840">
    <property type="term" value="C:ribosome"/>
    <property type="evidence" value="ECO:0007669"/>
    <property type="project" value="UniProtKB-KW"/>
</dbReference>
<dbReference type="SUPFAM" id="SSF55729">
    <property type="entry name" value="Acyl-CoA N-acyltransferases (Nat)"/>
    <property type="match status" value="2"/>
</dbReference>
<keyword evidence="5" id="KW-1185">Reference proteome</keyword>
<dbReference type="STRING" id="1120996.SAMN02746066_00654"/>
<dbReference type="InterPro" id="IPR000182">
    <property type="entry name" value="GNAT_dom"/>
</dbReference>
<keyword evidence="4" id="KW-0689">Ribosomal protein</keyword>
<evidence type="ECO:0000256" key="1">
    <source>
        <dbReference type="ARBA" id="ARBA00022679"/>
    </source>
</evidence>
<keyword evidence="4" id="KW-0687">Ribonucleoprotein</keyword>
<reference evidence="4 5" key="1">
    <citation type="submission" date="2016-11" db="EMBL/GenBank/DDBJ databases">
        <authorList>
            <person name="Jaros S."/>
            <person name="Januszkiewicz K."/>
            <person name="Wedrychowicz H."/>
        </authorList>
    </citation>
    <scope>NUCLEOTIDE SEQUENCE [LARGE SCALE GENOMIC DNA]</scope>
    <source>
        <strain evidence="4 5">DSM 15930</strain>
    </source>
</reference>